<comment type="subcellular location">
    <subcellularLocation>
        <location evidence="1">Nucleus</location>
    </subcellularLocation>
</comment>
<evidence type="ECO:0000313" key="6">
    <source>
        <dbReference type="EMBL" id="ETO17984.1"/>
    </source>
</evidence>
<name>X6MVY5_RETFI</name>
<reference evidence="6 7" key="1">
    <citation type="journal article" date="2013" name="Curr. Biol.">
        <title>The Genome of the Foraminiferan Reticulomyxa filosa.</title>
        <authorList>
            <person name="Glockner G."/>
            <person name="Hulsmann N."/>
            <person name="Schleicher M."/>
            <person name="Noegel A.A."/>
            <person name="Eichinger L."/>
            <person name="Gallinger C."/>
            <person name="Pawlowski J."/>
            <person name="Sierra R."/>
            <person name="Euteneuer U."/>
            <person name="Pillet L."/>
            <person name="Moustafa A."/>
            <person name="Platzer M."/>
            <person name="Groth M."/>
            <person name="Szafranski K."/>
            <person name="Schliwa M."/>
        </authorList>
    </citation>
    <scope>NUCLEOTIDE SEQUENCE [LARGE SCALE GENOMIC DNA]</scope>
</reference>
<evidence type="ECO:0000256" key="2">
    <source>
        <dbReference type="ARBA" id="ARBA00010059"/>
    </source>
</evidence>
<keyword evidence="7" id="KW-1185">Reference proteome</keyword>
<gene>
    <name evidence="6" type="ORF">RFI_19310</name>
</gene>
<evidence type="ECO:0000256" key="3">
    <source>
        <dbReference type="ARBA" id="ARBA00023163"/>
    </source>
</evidence>
<dbReference type="AlphaFoldDB" id="X6MVY5"/>
<organism evidence="6 7">
    <name type="scientific">Reticulomyxa filosa</name>
    <dbReference type="NCBI Taxonomy" id="46433"/>
    <lineage>
        <taxon>Eukaryota</taxon>
        <taxon>Sar</taxon>
        <taxon>Rhizaria</taxon>
        <taxon>Retaria</taxon>
        <taxon>Foraminifera</taxon>
        <taxon>Monothalamids</taxon>
        <taxon>Reticulomyxidae</taxon>
        <taxon>Reticulomyxa</taxon>
    </lineage>
</organism>
<dbReference type="PANTHER" id="PTHR12694:SF8">
    <property type="entry name" value="TRANSCRIPTION INITIATION FACTOR IIA SUBUNIT 1"/>
    <property type="match status" value="1"/>
</dbReference>
<dbReference type="GO" id="GO:0006367">
    <property type="term" value="P:transcription initiation at RNA polymerase II promoter"/>
    <property type="evidence" value="ECO:0007669"/>
    <property type="project" value="InterPro"/>
</dbReference>
<evidence type="ECO:0000313" key="7">
    <source>
        <dbReference type="Proteomes" id="UP000023152"/>
    </source>
</evidence>
<feature type="compositionally biased region" description="Polar residues" evidence="5">
    <location>
        <begin position="18"/>
        <end position="36"/>
    </location>
</feature>
<accession>X6MVY5</accession>
<dbReference type="PANTHER" id="PTHR12694">
    <property type="entry name" value="TRANSCRIPTION INITIATION FACTOR IIA SUBUNIT 1"/>
    <property type="match status" value="1"/>
</dbReference>
<keyword evidence="3" id="KW-0804">Transcription</keyword>
<feature type="region of interest" description="Disordered" evidence="5">
    <location>
        <begin position="1"/>
        <end position="54"/>
    </location>
</feature>
<evidence type="ECO:0000256" key="4">
    <source>
        <dbReference type="ARBA" id="ARBA00023242"/>
    </source>
</evidence>
<sequence length="164" mass="18957">GFDSEEESEAEKEKANEVITQQMKVENAHNMTEMAQTTVDKEKETEKEREKSKTIDREIVTQVKTENVKEVVQDTETKSLIFNGRDLHRPLDSADEDSEEPETNFHDKIVCQYTQVQRNKNEWLVELKNGIMHINGKDYAFAQASNGNLRWSVDGDENIEANEH</sequence>
<protein>
    <submittedName>
        <fullName evidence="6">Uncharacterized protein</fullName>
    </submittedName>
</protein>
<dbReference type="InterPro" id="IPR009088">
    <property type="entry name" value="TFIIA_b-brl"/>
</dbReference>
<dbReference type="Proteomes" id="UP000023152">
    <property type="component" value="Unassembled WGS sequence"/>
</dbReference>
<comment type="similarity">
    <text evidence="2">Belongs to the TFIIA subunit 1 family.</text>
</comment>
<dbReference type="OrthoDB" id="6275927at2759"/>
<dbReference type="Pfam" id="PF03153">
    <property type="entry name" value="TFIIA"/>
    <property type="match status" value="1"/>
</dbReference>
<comment type="caution">
    <text evidence="6">The sequence shown here is derived from an EMBL/GenBank/DDBJ whole genome shotgun (WGS) entry which is preliminary data.</text>
</comment>
<feature type="compositionally biased region" description="Basic and acidic residues" evidence="5">
    <location>
        <begin position="39"/>
        <end position="54"/>
    </location>
</feature>
<proteinExistence type="inferred from homology"/>
<evidence type="ECO:0000256" key="1">
    <source>
        <dbReference type="ARBA" id="ARBA00004123"/>
    </source>
</evidence>
<dbReference type="Gene3D" id="2.30.18.10">
    <property type="entry name" value="Transcription factor IIA (TFIIA), beta-barrel domain"/>
    <property type="match status" value="1"/>
</dbReference>
<dbReference type="EMBL" id="ASPP01015671">
    <property type="protein sequence ID" value="ETO17984.1"/>
    <property type="molecule type" value="Genomic_DNA"/>
</dbReference>
<feature type="non-terminal residue" evidence="6">
    <location>
        <position position="1"/>
    </location>
</feature>
<evidence type="ECO:0000256" key="5">
    <source>
        <dbReference type="SAM" id="MobiDB-lite"/>
    </source>
</evidence>
<dbReference type="InterPro" id="IPR004855">
    <property type="entry name" value="TFIIA_asu/bsu"/>
</dbReference>
<feature type="compositionally biased region" description="Acidic residues" evidence="5">
    <location>
        <begin position="1"/>
        <end position="10"/>
    </location>
</feature>
<dbReference type="GO" id="GO:0005672">
    <property type="term" value="C:transcription factor TFIIA complex"/>
    <property type="evidence" value="ECO:0007669"/>
    <property type="project" value="InterPro"/>
</dbReference>
<dbReference type="SUPFAM" id="SSF50784">
    <property type="entry name" value="Transcription factor IIA (TFIIA), beta-barrel domain"/>
    <property type="match status" value="1"/>
</dbReference>
<keyword evidence="4" id="KW-0539">Nucleus</keyword>